<protein>
    <submittedName>
        <fullName evidence="1">Uncharacterized protein</fullName>
    </submittedName>
</protein>
<gene>
    <name evidence="1" type="ORF">I8748_27600</name>
</gene>
<accession>A0A8J7HUB6</accession>
<dbReference type="Proteomes" id="UP000632766">
    <property type="component" value="Unassembled WGS sequence"/>
</dbReference>
<sequence>MVQNKIIDNEEIISTYAEVALGIHPEVKRSGGILLTVEDLLTIKFYVEFGFGLPDRLHEVEKYLGYRTIGIAGLEPRDIQELFRKIKINVSKWDGIEAGLLTQNRDIETFSPNIITVGNDIIKCIDNMPVIQRMKKIEENGVIPPGMLFDFNSMDNEVATELVSWLEDLKSEVETRRRETLNLKNKITDFNQEISDVLEPSIRRKRDLIRNNSLNA</sequence>
<evidence type="ECO:0000313" key="1">
    <source>
        <dbReference type="EMBL" id="MBH8565887.1"/>
    </source>
</evidence>
<comment type="caution">
    <text evidence="1">The sequence shown here is derived from an EMBL/GenBank/DDBJ whole genome shotgun (WGS) entry which is preliminary data.</text>
</comment>
<dbReference type="EMBL" id="JAECZC010000075">
    <property type="protein sequence ID" value="MBH8565887.1"/>
    <property type="molecule type" value="Genomic_DNA"/>
</dbReference>
<dbReference type="RefSeq" id="WP_198127668.1">
    <property type="nucleotide sequence ID" value="NZ_JAECZC010000075.1"/>
</dbReference>
<evidence type="ECO:0000313" key="2">
    <source>
        <dbReference type="Proteomes" id="UP000632766"/>
    </source>
</evidence>
<keyword evidence="2" id="KW-1185">Reference proteome</keyword>
<reference evidence="1 2" key="1">
    <citation type="journal article" date="2021" name="Int. J. Syst. Evol. Microbiol.">
        <title>Amazonocrinis nigriterrae gen. nov., sp. nov., Atlanticothrix silvestris gen. nov., sp. nov. and Dendronalium phyllosphericum gen. nov., sp. nov., nostocacean cyanobacteria from Brazilian environments.</title>
        <authorList>
            <person name="Alvarenga D.O."/>
            <person name="Andreote A.P.D."/>
            <person name="Branco L.H.Z."/>
            <person name="Delbaje E."/>
            <person name="Cruz R.B."/>
            <person name="Varani A.M."/>
            <person name="Fiore M.F."/>
        </authorList>
    </citation>
    <scope>NUCLEOTIDE SEQUENCE [LARGE SCALE GENOMIC DNA]</scope>
    <source>
        <strain evidence="1 2">CENA67</strain>
    </source>
</reference>
<proteinExistence type="predicted"/>
<dbReference type="SUPFAM" id="SSF58100">
    <property type="entry name" value="Bacterial hemolysins"/>
    <property type="match status" value="1"/>
</dbReference>
<dbReference type="AlphaFoldDB" id="A0A8J7HUB6"/>
<name>A0A8J7HUB6_9NOST</name>
<organism evidence="1 2">
    <name type="scientific">Amazonocrinis nigriterrae CENA67</name>
    <dbReference type="NCBI Taxonomy" id="2794033"/>
    <lineage>
        <taxon>Bacteria</taxon>
        <taxon>Bacillati</taxon>
        <taxon>Cyanobacteriota</taxon>
        <taxon>Cyanophyceae</taxon>
        <taxon>Nostocales</taxon>
        <taxon>Nostocaceae</taxon>
        <taxon>Amazonocrinis</taxon>
        <taxon>Amazonocrinis nigriterrae</taxon>
    </lineage>
</organism>